<keyword evidence="2" id="KW-1185">Reference proteome</keyword>
<accession>A0AAV7LZ08</accession>
<dbReference type="AlphaFoldDB" id="A0AAV7LZ08"/>
<organism evidence="1 2">
    <name type="scientific">Pleurodeles waltl</name>
    <name type="common">Iberian ribbed newt</name>
    <dbReference type="NCBI Taxonomy" id="8319"/>
    <lineage>
        <taxon>Eukaryota</taxon>
        <taxon>Metazoa</taxon>
        <taxon>Chordata</taxon>
        <taxon>Craniata</taxon>
        <taxon>Vertebrata</taxon>
        <taxon>Euteleostomi</taxon>
        <taxon>Amphibia</taxon>
        <taxon>Batrachia</taxon>
        <taxon>Caudata</taxon>
        <taxon>Salamandroidea</taxon>
        <taxon>Salamandridae</taxon>
        <taxon>Pleurodelinae</taxon>
        <taxon>Pleurodeles</taxon>
    </lineage>
</organism>
<evidence type="ECO:0000313" key="1">
    <source>
        <dbReference type="EMBL" id="KAJ1096099.1"/>
    </source>
</evidence>
<proteinExistence type="predicted"/>
<evidence type="ECO:0000313" key="2">
    <source>
        <dbReference type="Proteomes" id="UP001066276"/>
    </source>
</evidence>
<gene>
    <name evidence="1" type="ORF">NDU88_001245</name>
</gene>
<name>A0AAV7LZ08_PLEWA</name>
<dbReference type="Proteomes" id="UP001066276">
    <property type="component" value="Chromosome 10"/>
</dbReference>
<reference evidence="1" key="1">
    <citation type="journal article" date="2022" name="bioRxiv">
        <title>Sequencing and chromosome-scale assembly of the giantPleurodeles waltlgenome.</title>
        <authorList>
            <person name="Brown T."/>
            <person name="Elewa A."/>
            <person name="Iarovenko S."/>
            <person name="Subramanian E."/>
            <person name="Araus A.J."/>
            <person name="Petzold A."/>
            <person name="Susuki M."/>
            <person name="Suzuki K.-i.T."/>
            <person name="Hayashi T."/>
            <person name="Toyoda A."/>
            <person name="Oliveira C."/>
            <person name="Osipova E."/>
            <person name="Leigh N.D."/>
            <person name="Simon A."/>
            <person name="Yun M.H."/>
        </authorList>
    </citation>
    <scope>NUCLEOTIDE SEQUENCE</scope>
    <source>
        <strain evidence="1">20211129_DDA</strain>
        <tissue evidence="1">Liver</tissue>
    </source>
</reference>
<dbReference type="EMBL" id="JANPWB010000014">
    <property type="protein sequence ID" value="KAJ1096099.1"/>
    <property type="molecule type" value="Genomic_DNA"/>
</dbReference>
<sequence>MKRGTYVFIHFQYIIKVKDVLTGFEDPPWEHMLLELGLEPRILLSSRINILEPGDVKVPVFHYNTGDESPTNPEPTNLPSAWKLLVILDSRYRQLSSFRVDLKTEVVSSSFVWSCRVSASGALFYFWNIGLPLFLVRLALSLAHPRALLCVLRAQRTRLFSRHDRNLEARPLLFVPVLAGSKE</sequence>
<comment type="caution">
    <text evidence="1">The sequence shown here is derived from an EMBL/GenBank/DDBJ whole genome shotgun (WGS) entry which is preliminary data.</text>
</comment>
<protein>
    <submittedName>
        <fullName evidence="1">Uncharacterized protein</fullName>
    </submittedName>
</protein>